<dbReference type="NCBIfam" id="TIGR02227">
    <property type="entry name" value="sigpep_I_bact"/>
    <property type="match status" value="1"/>
</dbReference>
<evidence type="ECO:0000259" key="8">
    <source>
        <dbReference type="Pfam" id="PF10502"/>
    </source>
</evidence>
<dbReference type="InterPro" id="IPR019533">
    <property type="entry name" value="Peptidase_S26"/>
</dbReference>
<evidence type="ECO:0000256" key="2">
    <source>
        <dbReference type="ARBA" id="ARBA00009370"/>
    </source>
</evidence>
<dbReference type="GO" id="GO:0016020">
    <property type="term" value="C:membrane"/>
    <property type="evidence" value="ECO:0007669"/>
    <property type="project" value="UniProtKB-SubCell"/>
</dbReference>
<evidence type="ECO:0000313" key="9">
    <source>
        <dbReference type="EMBL" id="BAG13924.1"/>
    </source>
</evidence>
<dbReference type="PROSITE" id="PS00761">
    <property type="entry name" value="SPASE_I_3"/>
    <property type="match status" value="1"/>
</dbReference>
<keyword evidence="7" id="KW-0472">Membrane</keyword>
<dbReference type="EMBL" id="AP009510">
    <property type="protein sequence ID" value="BAG13924.1"/>
    <property type="molecule type" value="Genomic_DNA"/>
</dbReference>
<reference evidence="10" key="1">
    <citation type="journal article" date="2008" name="Proc. Natl. Acad. Sci. U.S.A.">
        <title>Complete genome of the uncultured termite group 1 bacteria in a single host protist cell.</title>
        <authorList>
            <person name="Hongoh Y."/>
            <person name="Sharma V.K."/>
            <person name="Prakash T."/>
            <person name="Noda S."/>
            <person name="Taylor T.D."/>
            <person name="Kudo T."/>
            <person name="Sakaki Y."/>
            <person name="Toyoda A."/>
            <person name="Hattori M."/>
            <person name="Ohkuma M."/>
        </authorList>
    </citation>
    <scope>NUCLEOTIDE SEQUENCE [LARGE SCALE GENOMIC DNA]</scope>
    <source>
        <strain evidence="10">Rs-D17 genomovar Ri2008</strain>
    </source>
</reference>
<protein>
    <recommendedName>
        <fullName evidence="4 7">Signal peptidase I</fullName>
        <ecNumber evidence="3 7">3.4.21.89</ecNumber>
    </recommendedName>
</protein>
<dbReference type="InterPro" id="IPR019758">
    <property type="entry name" value="Pept_S26A_signal_pept_1_CS"/>
</dbReference>
<feature type="active site" evidence="6">
    <location>
        <position position="69"/>
    </location>
</feature>
<feature type="active site" evidence="6">
    <location>
        <position position="136"/>
    </location>
</feature>
<dbReference type="GO" id="GO:0009003">
    <property type="term" value="F:signal peptidase activity"/>
    <property type="evidence" value="ECO:0007669"/>
    <property type="project" value="UniProtKB-EC"/>
</dbReference>
<dbReference type="InterPro" id="IPR036286">
    <property type="entry name" value="LexA/Signal_pep-like_sf"/>
</dbReference>
<evidence type="ECO:0000256" key="6">
    <source>
        <dbReference type="PIRSR" id="PIRSR600223-1"/>
    </source>
</evidence>
<proteinExistence type="inferred from homology"/>
<dbReference type="Gene3D" id="2.10.109.10">
    <property type="entry name" value="Umud Fragment, subunit A"/>
    <property type="match status" value="1"/>
</dbReference>
<evidence type="ECO:0000256" key="7">
    <source>
        <dbReference type="RuleBase" id="RU362042"/>
    </source>
</evidence>
<feature type="transmembrane region" description="Helical" evidence="7">
    <location>
        <begin position="6"/>
        <end position="26"/>
    </location>
</feature>
<keyword evidence="5 7" id="KW-0378">Hydrolase</keyword>
<evidence type="ECO:0000256" key="5">
    <source>
        <dbReference type="ARBA" id="ARBA00022801"/>
    </source>
</evidence>
<evidence type="ECO:0000256" key="4">
    <source>
        <dbReference type="ARBA" id="ARBA00019232"/>
    </source>
</evidence>
<dbReference type="EC" id="3.4.21.89" evidence="3 7"/>
<accession>B1H092</accession>
<keyword evidence="10" id="KW-1185">Reference proteome</keyword>
<gene>
    <name evidence="9" type="ordered locus">TGRD_437</name>
</gene>
<dbReference type="PATRIC" id="fig|471821.5.peg.715"/>
<evidence type="ECO:0000256" key="1">
    <source>
        <dbReference type="ARBA" id="ARBA00000677"/>
    </source>
</evidence>
<sequence>MELRLFLIGCVLFFTAMFMLAVKKYFKTSLSQRLFKKVYSWLDTGWTALIIASFIMFFFIQAFKIPSGSMRETLLEGDHLFANKFIYGFRIPFTSNGKKYAALKKVRRGDIVIFQCPPEALTISERESGIKKDYIKRCVAVAGDKVEIKDKKLYINNIFVNDTYATFGDYAIFQKFNLFNTRKEYQKAWEKGKFTLISASFIRDNFGPVVVPEGHYMMMGDNRDFSFDSRFWGPLSDKYIKGKALFLYWPVKRWRII</sequence>
<evidence type="ECO:0000256" key="3">
    <source>
        <dbReference type="ARBA" id="ARBA00013208"/>
    </source>
</evidence>
<evidence type="ECO:0000313" key="10">
    <source>
        <dbReference type="Proteomes" id="UP000001691"/>
    </source>
</evidence>
<feature type="transmembrane region" description="Helical" evidence="7">
    <location>
        <begin position="38"/>
        <end position="60"/>
    </location>
</feature>
<name>B1H092_ENDTX</name>
<comment type="catalytic activity">
    <reaction evidence="1 7">
        <text>Cleavage of hydrophobic, N-terminal signal or leader sequences from secreted and periplasmic proteins.</text>
        <dbReference type="EC" id="3.4.21.89"/>
    </reaction>
</comment>
<keyword evidence="7" id="KW-1133">Transmembrane helix</keyword>
<dbReference type="RefSeq" id="WP_015423450.1">
    <property type="nucleotide sequence ID" value="NC_020419.1"/>
</dbReference>
<organism evidence="9 10">
    <name type="scientific">Endomicrobium trichonymphae</name>
    <dbReference type="NCBI Taxonomy" id="1408204"/>
    <lineage>
        <taxon>Bacteria</taxon>
        <taxon>Pseudomonadati</taxon>
        <taxon>Elusimicrobiota</taxon>
        <taxon>Endomicrobiia</taxon>
        <taxon>Endomicrobiales</taxon>
        <taxon>Endomicrobiaceae</taxon>
        <taxon>Candidatus Endomicrobiellum</taxon>
    </lineage>
</organism>
<dbReference type="KEGG" id="rsd:TGRD_437"/>
<dbReference type="GO" id="GO:0004252">
    <property type="term" value="F:serine-type endopeptidase activity"/>
    <property type="evidence" value="ECO:0007669"/>
    <property type="project" value="InterPro"/>
</dbReference>
<dbReference type="PANTHER" id="PTHR43390">
    <property type="entry name" value="SIGNAL PEPTIDASE I"/>
    <property type="match status" value="1"/>
</dbReference>
<dbReference type="Pfam" id="PF10502">
    <property type="entry name" value="Peptidase_S26"/>
    <property type="match status" value="1"/>
</dbReference>
<dbReference type="HOGENOM" id="CLU_028723_1_3_0"/>
<dbReference type="GO" id="GO:0006465">
    <property type="term" value="P:signal peptide processing"/>
    <property type="evidence" value="ECO:0007669"/>
    <property type="project" value="InterPro"/>
</dbReference>
<dbReference type="InterPro" id="IPR000223">
    <property type="entry name" value="Pept_S26A_signal_pept_1"/>
</dbReference>
<dbReference type="AlphaFoldDB" id="B1H092"/>
<feature type="domain" description="Peptidase S26" evidence="8">
    <location>
        <begin position="40"/>
        <end position="249"/>
    </location>
</feature>
<comment type="similarity">
    <text evidence="2 7">Belongs to the peptidase S26 family.</text>
</comment>
<comment type="subcellular location">
    <subcellularLocation>
        <location evidence="7">Membrane</location>
        <topology evidence="7">Single-pass type II membrane protein</topology>
    </subcellularLocation>
</comment>
<dbReference type="Proteomes" id="UP000001691">
    <property type="component" value="Chromosome"/>
</dbReference>
<keyword evidence="7" id="KW-0812">Transmembrane</keyword>
<keyword evidence="7" id="KW-0645">Protease</keyword>
<comment type="caution">
    <text evidence="7">Lacks conserved residue(s) required for the propagation of feature annotation.</text>
</comment>
<dbReference type="PRINTS" id="PR00727">
    <property type="entry name" value="LEADERPTASE"/>
</dbReference>
<dbReference type="STRING" id="471821.TGRD_441"/>
<dbReference type="CDD" id="cd06530">
    <property type="entry name" value="S26_SPase_I"/>
    <property type="match status" value="1"/>
</dbReference>
<dbReference type="SUPFAM" id="SSF51306">
    <property type="entry name" value="LexA/Signal peptidase"/>
    <property type="match status" value="1"/>
</dbReference>
<dbReference type="PANTHER" id="PTHR43390:SF1">
    <property type="entry name" value="CHLOROPLAST PROCESSING PEPTIDASE"/>
    <property type="match status" value="1"/>
</dbReference>